<dbReference type="AlphaFoldDB" id="A0A1X0B5N9"/>
<evidence type="ECO:0000313" key="3">
    <source>
        <dbReference type="EMBL" id="ORA37632.1"/>
    </source>
</evidence>
<dbReference type="OrthoDB" id="4641441at2"/>
<evidence type="ECO:0000313" key="4">
    <source>
        <dbReference type="Proteomes" id="UP000192448"/>
    </source>
</evidence>
<dbReference type="RefSeq" id="WP_095533438.1">
    <property type="nucleotide sequence ID" value="NZ_MVHF01000005.1"/>
</dbReference>
<feature type="compositionally biased region" description="Low complexity" evidence="1">
    <location>
        <begin position="234"/>
        <end position="250"/>
    </location>
</feature>
<evidence type="ECO:0000256" key="2">
    <source>
        <dbReference type="SAM" id="Phobius"/>
    </source>
</evidence>
<organism evidence="3 4">
    <name type="scientific">Mycobacterium aquaticum</name>
    <dbReference type="NCBI Taxonomy" id="1927124"/>
    <lineage>
        <taxon>Bacteria</taxon>
        <taxon>Bacillati</taxon>
        <taxon>Actinomycetota</taxon>
        <taxon>Actinomycetes</taxon>
        <taxon>Mycobacteriales</taxon>
        <taxon>Mycobacteriaceae</taxon>
        <taxon>Mycobacterium</taxon>
    </lineage>
</organism>
<dbReference type="STRING" id="1927124.BST13_07240"/>
<reference evidence="3 4" key="1">
    <citation type="submission" date="2017-02" db="EMBL/GenBank/DDBJ databases">
        <title>The new phylogeny of genus Mycobacterium.</title>
        <authorList>
            <person name="Tortoli E."/>
            <person name="Trovato A."/>
            <person name="Cirillo D.M."/>
        </authorList>
    </citation>
    <scope>NUCLEOTIDE SEQUENCE [LARGE SCALE GENOMIC DNA]</scope>
    <source>
        <strain evidence="3 4">RW6</strain>
    </source>
</reference>
<proteinExistence type="predicted"/>
<gene>
    <name evidence="3" type="ORF">BST13_07240</name>
</gene>
<dbReference type="PRINTS" id="PR01217">
    <property type="entry name" value="PRICHEXTENSN"/>
</dbReference>
<evidence type="ECO:0000256" key="1">
    <source>
        <dbReference type="SAM" id="MobiDB-lite"/>
    </source>
</evidence>
<feature type="compositionally biased region" description="Low complexity" evidence="1">
    <location>
        <begin position="211"/>
        <end position="226"/>
    </location>
</feature>
<dbReference type="EMBL" id="MVHF01000005">
    <property type="protein sequence ID" value="ORA37632.1"/>
    <property type="molecule type" value="Genomic_DNA"/>
</dbReference>
<keyword evidence="2" id="KW-1133">Transmembrane helix</keyword>
<comment type="caution">
    <text evidence="3">The sequence shown here is derived from an EMBL/GenBank/DDBJ whole genome shotgun (WGS) entry which is preliminary data.</text>
</comment>
<dbReference type="Proteomes" id="UP000192448">
    <property type="component" value="Unassembled WGS sequence"/>
</dbReference>
<feature type="transmembrane region" description="Helical" evidence="2">
    <location>
        <begin position="35"/>
        <end position="62"/>
    </location>
</feature>
<keyword evidence="2" id="KW-0472">Membrane</keyword>
<sequence length="360" mass="37450">MMLMKESGAAVRAAARRVLTHYRSGPNRLRLRRRLYLLSAPVIVVLLVVAAKLISVVVAGNWAASDFDRHDIDALRDDISILEMFNVVDPAKTSFASGDPMVLEGRLTDAEARFGESLSRTDPAASCPVRVNLELVQETLGDLATRGNDKQAAERWYNAAIAVVNEAPAHCFEGNDDANADRKAIRDQALPRLQEKLRNLHRPPPPPSAPPQTVTPQPAPTSLTPTSAPPLPGLPGASQSPSPTPGESGAPPSPGPGQPGDGQQSPGAAPPPGPGPNMPTPETPEPTMTPGPPTGSGGDAPIAGPDGGGPDALNPVSPDRLPSTGNSRAPGQRLGDGNPLERLKILLDNANAHGGNQESP</sequence>
<name>A0A1X0B5N9_9MYCO</name>
<feature type="region of interest" description="Disordered" evidence="1">
    <location>
        <begin position="198"/>
        <end position="360"/>
    </location>
</feature>
<feature type="compositionally biased region" description="Pro residues" evidence="1">
    <location>
        <begin position="268"/>
        <end position="293"/>
    </location>
</feature>
<accession>A0A1X0B5N9</accession>
<protein>
    <submittedName>
        <fullName evidence="3">Uncharacterized protein</fullName>
    </submittedName>
</protein>
<keyword evidence="4" id="KW-1185">Reference proteome</keyword>
<keyword evidence="2" id="KW-0812">Transmembrane</keyword>